<sequence>MTETLAPQQRAGGEAAYRWRWAALFVILAAEVMDMLDALITTIAAPTIRAELGGSASTIQWLAAGYTLAMAVGLITGGRLGDLFGRKRMFLIGAAGFTLASLLCGVAVSPGMLIGSRILQGLFGALMLPQGIGLIKQMFSPKEMGAAFGAFGPVMGLSSVGGPVLAGWLIGADFFGTGWRMIFLINLPLGAAAILAGLKFLPSGRSERASRLDLVGALLASLGAGLLVYPLVQGRELGWPVWTFLMMGASVAVWAVFAWYESRKQRSGGDPLIVPSLFRKRGFTGGLVVGLVFFSGMAGLALVLALFFQLGLGYSPLKAGLAEIPWSAGIVIGFGLAQALRRFGRKVIHGGTLTMAAGVAGVFATLQAAGIDVTPWQLVPALVVTGLGMGLLMAPFFDTVLAGVEPEETGSAGGTLTAVQQLGSALGAAVLGTVFFGLLGGHVAAAADDGAAALRTRLTAASVPAAQQDRIADGLRDCGHDRAAAKDSAAVPASCARLDGEVKTAVAATPQSAAAIRQAVGEAGEHSAKAGFSHSMKITLWIEVGLLGLTFLVTFLLPKHARPEEFPQDDAGPGTAHATA</sequence>
<name>A0A4R5BNT8_9ACTN</name>
<keyword evidence="3 5" id="KW-1133">Transmembrane helix</keyword>
<dbReference type="InterPro" id="IPR011701">
    <property type="entry name" value="MFS"/>
</dbReference>
<evidence type="ECO:0000256" key="1">
    <source>
        <dbReference type="ARBA" id="ARBA00004651"/>
    </source>
</evidence>
<evidence type="ECO:0000256" key="4">
    <source>
        <dbReference type="ARBA" id="ARBA00023136"/>
    </source>
</evidence>
<feature type="transmembrane region" description="Helical" evidence="5">
    <location>
        <begin position="538"/>
        <end position="557"/>
    </location>
</feature>
<evidence type="ECO:0000256" key="3">
    <source>
        <dbReference type="ARBA" id="ARBA00022989"/>
    </source>
</evidence>
<feature type="transmembrane region" description="Helical" evidence="5">
    <location>
        <begin position="89"/>
        <end position="108"/>
    </location>
</feature>
<feature type="transmembrane region" description="Helical" evidence="5">
    <location>
        <begin position="324"/>
        <end position="340"/>
    </location>
</feature>
<feature type="transmembrane region" description="Helical" evidence="5">
    <location>
        <begin position="147"/>
        <end position="170"/>
    </location>
</feature>
<dbReference type="GO" id="GO:0022857">
    <property type="term" value="F:transmembrane transporter activity"/>
    <property type="evidence" value="ECO:0007669"/>
    <property type="project" value="InterPro"/>
</dbReference>
<protein>
    <submittedName>
        <fullName evidence="7">MFS transporter</fullName>
    </submittedName>
</protein>
<evidence type="ECO:0000313" key="8">
    <source>
        <dbReference type="Proteomes" id="UP000294513"/>
    </source>
</evidence>
<keyword evidence="8" id="KW-1185">Reference proteome</keyword>
<comment type="subcellular location">
    <subcellularLocation>
        <location evidence="1">Cell membrane</location>
        <topology evidence="1">Multi-pass membrane protein</topology>
    </subcellularLocation>
</comment>
<dbReference type="Pfam" id="PF07690">
    <property type="entry name" value="MFS_1"/>
    <property type="match status" value="2"/>
</dbReference>
<feature type="transmembrane region" description="Helical" evidence="5">
    <location>
        <begin position="347"/>
        <end position="366"/>
    </location>
</feature>
<dbReference type="OrthoDB" id="783189at2"/>
<feature type="transmembrane region" description="Helical" evidence="5">
    <location>
        <begin position="378"/>
        <end position="397"/>
    </location>
</feature>
<dbReference type="InterPro" id="IPR020846">
    <property type="entry name" value="MFS_dom"/>
</dbReference>
<dbReference type="InterPro" id="IPR036259">
    <property type="entry name" value="MFS_trans_sf"/>
</dbReference>
<dbReference type="Gene3D" id="1.20.1250.20">
    <property type="entry name" value="MFS general substrate transporter like domains"/>
    <property type="match status" value="2"/>
</dbReference>
<proteinExistence type="predicted"/>
<dbReference type="RefSeq" id="WP_131893543.1">
    <property type="nucleotide sequence ID" value="NZ_SMKU01000064.1"/>
</dbReference>
<feature type="transmembrane region" description="Helical" evidence="5">
    <location>
        <begin position="238"/>
        <end position="260"/>
    </location>
</feature>
<feature type="transmembrane region" description="Helical" evidence="5">
    <location>
        <begin position="21"/>
        <end position="46"/>
    </location>
</feature>
<keyword evidence="4 5" id="KW-0472">Membrane</keyword>
<dbReference type="AlphaFoldDB" id="A0A4R5BNT8"/>
<feature type="domain" description="Major facilitator superfamily (MFS) profile" evidence="6">
    <location>
        <begin position="23"/>
        <end position="467"/>
    </location>
</feature>
<evidence type="ECO:0000256" key="5">
    <source>
        <dbReference type="SAM" id="Phobius"/>
    </source>
</evidence>
<reference evidence="7 8" key="1">
    <citation type="submission" date="2019-03" db="EMBL/GenBank/DDBJ databases">
        <title>Draft genome sequences of novel Actinobacteria.</title>
        <authorList>
            <person name="Sahin N."/>
            <person name="Ay H."/>
            <person name="Saygin H."/>
        </authorList>
    </citation>
    <scope>NUCLEOTIDE SEQUENCE [LARGE SCALE GENOMIC DNA]</scope>
    <source>
        <strain evidence="7 8">H3C3</strain>
    </source>
</reference>
<dbReference type="GO" id="GO:0005886">
    <property type="term" value="C:plasma membrane"/>
    <property type="evidence" value="ECO:0007669"/>
    <property type="project" value="UniProtKB-SubCell"/>
</dbReference>
<dbReference type="PANTHER" id="PTHR42718:SF39">
    <property type="entry name" value="ACTINORHODIN TRANSPORTER-RELATED"/>
    <property type="match status" value="1"/>
</dbReference>
<feature type="transmembrane region" description="Helical" evidence="5">
    <location>
        <begin position="58"/>
        <end position="77"/>
    </location>
</feature>
<dbReference type="CDD" id="cd17321">
    <property type="entry name" value="MFS_MMR_MDR_like"/>
    <property type="match status" value="1"/>
</dbReference>
<dbReference type="SUPFAM" id="SSF103473">
    <property type="entry name" value="MFS general substrate transporter"/>
    <property type="match status" value="1"/>
</dbReference>
<feature type="transmembrane region" description="Helical" evidence="5">
    <location>
        <begin position="182"/>
        <end position="202"/>
    </location>
</feature>
<dbReference type="Proteomes" id="UP000294513">
    <property type="component" value="Unassembled WGS sequence"/>
</dbReference>
<feature type="transmembrane region" description="Helical" evidence="5">
    <location>
        <begin position="114"/>
        <end position="135"/>
    </location>
</feature>
<organism evidence="7 8">
    <name type="scientific">Actinomadura rubrisoli</name>
    <dbReference type="NCBI Taxonomy" id="2530368"/>
    <lineage>
        <taxon>Bacteria</taxon>
        <taxon>Bacillati</taxon>
        <taxon>Actinomycetota</taxon>
        <taxon>Actinomycetes</taxon>
        <taxon>Streptosporangiales</taxon>
        <taxon>Thermomonosporaceae</taxon>
        <taxon>Actinomadura</taxon>
    </lineage>
</organism>
<dbReference type="PANTHER" id="PTHR42718">
    <property type="entry name" value="MAJOR FACILITATOR SUPERFAMILY MULTIDRUG TRANSPORTER MFSC"/>
    <property type="match status" value="1"/>
</dbReference>
<gene>
    <name evidence="7" type="ORF">E1298_15045</name>
</gene>
<accession>A0A4R5BNT8</accession>
<dbReference type="EMBL" id="SMKU01000064">
    <property type="protein sequence ID" value="TDD88531.1"/>
    <property type="molecule type" value="Genomic_DNA"/>
</dbReference>
<evidence type="ECO:0000256" key="2">
    <source>
        <dbReference type="ARBA" id="ARBA00022692"/>
    </source>
</evidence>
<feature type="transmembrane region" description="Helical" evidence="5">
    <location>
        <begin position="287"/>
        <end position="312"/>
    </location>
</feature>
<comment type="caution">
    <text evidence="7">The sequence shown here is derived from an EMBL/GenBank/DDBJ whole genome shotgun (WGS) entry which is preliminary data.</text>
</comment>
<keyword evidence="2 5" id="KW-0812">Transmembrane</keyword>
<feature type="transmembrane region" description="Helical" evidence="5">
    <location>
        <begin position="214"/>
        <end position="232"/>
    </location>
</feature>
<evidence type="ECO:0000313" key="7">
    <source>
        <dbReference type="EMBL" id="TDD88531.1"/>
    </source>
</evidence>
<dbReference type="PROSITE" id="PS50850">
    <property type="entry name" value="MFS"/>
    <property type="match status" value="1"/>
</dbReference>
<evidence type="ECO:0000259" key="6">
    <source>
        <dbReference type="PROSITE" id="PS50850"/>
    </source>
</evidence>